<name>A0A8T1M0L7_CLOSI</name>
<gene>
    <name evidence="2" type="ORF">CSKR_203631</name>
</gene>
<reference evidence="2 3" key="1">
    <citation type="journal article" date="2018" name="Biotechnol. Adv.">
        <title>Improved genomic resources and new bioinformatic workflow for the carcinogenic parasite Clonorchis sinensis: Biotechnological implications.</title>
        <authorList>
            <person name="Wang D."/>
            <person name="Korhonen P.K."/>
            <person name="Gasser R.B."/>
            <person name="Young N.D."/>
        </authorList>
    </citation>
    <scope>NUCLEOTIDE SEQUENCE [LARGE SCALE GENOMIC DNA]</scope>
    <source>
        <strain evidence="2">Cs-k2</strain>
    </source>
</reference>
<dbReference type="OrthoDB" id="10276571at2759"/>
<sequence>MPRAEVSVKSLSVAARTARQYRRRKQNELSELKSQLCFAMSEIQRLNSLCAAMQCEISRLSERLLQIQWARRFCCASDPQRIHVHPASEPSELLTANQLYSEETCHSPFDPLLCEL</sequence>
<keyword evidence="1" id="KW-0175">Coiled coil</keyword>
<protein>
    <recommendedName>
        <fullName evidence="4">BZIP domain-containing protein</fullName>
    </recommendedName>
</protein>
<evidence type="ECO:0000313" key="2">
    <source>
        <dbReference type="EMBL" id="KAG5442498.1"/>
    </source>
</evidence>
<organism evidence="2 3">
    <name type="scientific">Clonorchis sinensis</name>
    <name type="common">Chinese liver fluke</name>
    <dbReference type="NCBI Taxonomy" id="79923"/>
    <lineage>
        <taxon>Eukaryota</taxon>
        <taxon>Metazoa</taxon>
        <taxon>Spiralia</taxon>
        <taxon>Lophotrochozoa</taxon>
        <taxon>Platyhelminthes</taxon>
        <taxon>Trematoda</taxon>
        <taxon>Digenea</taxon>
        <taxon>Opisthorchiida</taxon>
        <taxon>Opisthorchiata</taxon>
        <taxon>Opisthorchiidae</taxon>
        <taxon>Clonorchis</taxon>
    </lineage>
</organism>
<accession>A0A8T1M0L7</accession>
<keyword evidence="3" id="KW-1185">Reference proteome</keyword>
<dbReference type="AlphaFoldDB" id="A0A8T1M0L7"/>
<dbReference type="Proteomes" id="UP000286415">
    <property type="component" value="Unassembled WGS sequence"/>
</dbReference>
<proteinExistence type="predicted"/>
<reference evidence="2 3" key="2">
    <citation type="journal article" date="2021" name="Genomics">
        <title>High-quality reference genome for Clonorchis sinensis.</title>
        <authorList>
            <person name="Young N.D."/>
            <person name="Stroehlein A.J."/>
            <person name="Kinkar L."/>
            <person name="Wang T."/>
            <person name="Sohn W.M."/>
            <person name="Chang B.C.H."/>
            <person name="Kaur P."/>
            <person name="Weisz D."/>
            <person name="Dudchenko O."/>
            <person name="Aiden E.L."/>
            <person name="Korhonen P.K."/>
            <person name="Gasser R.B."/>
        </authorList>
    </citation>
    <scope>NUCLEOTIDE SEQUENCE [LARGE SCALE GENOMIC DNA]</scope>
    <source>
        <strain evidence="2">Cs-k2</strain>
    </source>
</reference>
<dbReference type="EMBL" id="NIRI02000069">
    <property type="protein sequence ID" value="KAG5442498.1"/>
    <property type="molecule type" value="Genomic_DNA"/>
</dbReference>
<feature type="coiled-coil region" evidence="1">
    <location>
        <begin position="15"/>
        <end position="63"/>
    </location>
</feature>
<evidence type="ECO:0000313" key="3">
    <source>
        <dbReference type="Proteomes" id="UP000286415"/>
    </source>
</evidence>
<comment type="caution">
    <text evidence="2">The sequence shown here is derived from an EMBL/GenBank/DDBJ whole genome shotgun (WGS) entry which is preliminary data.</text>
</comment>
<evidence type="ECO:0008006" key="4">
    <source>
        <dbReference type="Google" id="ProtNLM"/>
    </source>
</evidence>
<evidence type="ECO:0000256" key="1">
    <source>
        <dbReference type="SAM" id="Coils"/>
    </source>
</evidence>